<keyword evidence="3" id="KW-0804">Transcription</keyword>
<dbReference type="PROSITE" id="PS50977">
    <property type="entry name" value="HTH_TETR_2"/>
    <property type="match status" value="1"/>
</dbReference>
<evidence type="ECO:0000259" key="5">
    <source>
        <dbReference type="PROSITE" id="PS50977"/>
    </source>
</evidence>
<evidence type="ECO:0000256" key="3">
    <source>
        <dbReference type="ARBA" id="ARBA00023163"/>
    </source>
</evidence>
<evidence type="ECO:0000256" key="2">
    <source>
        <dbReference type="ARBA" id="ARBA00023125"/>
    </source>
</evidence>
<dbReference type="InterPro" id="IPR001647">
    <property type="entry name" value="HTH_TetR"/>
</dbReference>
<evidence type="ECO:0000313" key="7">
    <source>
        <dbReference type="Proteomes" id="UP000580910"/>
    </source>
</evidence>
<evidence type="ECO:0000256" key="4">
    <source>
        <dbReference type="PROSITE-ProRule" id="PRU00335"/>
    </source>
</evidence>
<dbReference type="SUPFAM" id="SSF46689">
    <property type="entry name" value="Homeodomain-like"/>
    <property type="match status" value="1"/>
</dbReference>
<dbReference type="InterPro" id="IPR009057">
    <property type="entry name" value="Homeodomain-like_sf"/>
</dbReference>
<dbReference type="GO" id="GO:0000976">
    <property type="term" value="F:transcription cis-regulatory region binding"/>
    <property type="evidence" value="ECO:0007669"/>
    <property type="project" value="TreeGrafter"/>
</dbReference>
<accession>A0A7W3J273</accession>
<keyword evidence="1" id="KW-0805">Transcription regulation</keyword>
<dbReference type="InterPro" id="IPR036271">
    <property type="entry name" value="Tet_transcr_reg_TetR-rel_C_sf"/>
</dbReference>
<dbReference type="AlphaFoldDB" id="A0A7W3J273"/>
<organism evidence="6 7">
    <name type="scientific">Nocardioides ginsengisegetis</name>
    <dbReference type="NCBI Taxonomy" id="661491"/>
    <lineage>
        <taxon>Bacteria</taxon>
        <taxon>Bacillati</taxon>
        <taxon>Actinomycetota</taxon>
        <taxon>Actinomycetes</taxon>
        <taxon>Propionibacteriales</taxon>
        <taxon>Nocardioidaceae</taxon>
        <taxon>Nocardioides</taxon>
    </lineage>
</organism>
<protein>
    <submittedName>
        <fullName evidence="6">AcrR family transcriptional regulator</fullName>
    </submittedName>
</protein>
<keyword evidence="7" id="KW-1185">Reference proteome</keyword>
<comment type="caution">
    <text evidence="6">The sequence shown here is derived from an EMBL/GenBank/DDBJ whole genome shotgun (WGS) entry which is preliminary data.</text>
</comment>
<dbReference type="PANTHER" id="PTHR30055">
    <property type="entry name" value="HTH-TYPE TRANSCRIPTIONAL REGULATOR RUTR"/>
    <property type="match status" value="1"/>
</dbReference>
<dbReference type="RefSeq" id="WP_182540790.1">
    <property type="nucleotide sequence ID" value="NZ_JACGXA010000001.1"/>
</dbReference>
<dbReference type="PANTHER" id="PTHR30055:SF234">
    <property type="entry name" value="HTH-TYPE TRANSCRIPTIONAL REGULATOR BETI"/>
    <property type="match status" value="1"/>
</dbReference>
<dbReference type="Proteomes" id="UP000580910">
    <property type="component" value="Unassembled WGS sequence"/>
</dbReference>
<dbReference type="Gene3D" id="1.10.10.60">
    <property type="entry name" value="Homeodomain-like"/>
    <property type="match status" value="1"/>
</dbReference>
<dbReference type="Gene3D" id="1.10.357.10">
    <property type="entry name" value="Tetracycline Repressor, domain 2"/>
    <property type="match status" value="1"/>
</dbReference>
<keyword evidence="2 4" id="KW-0238">DNA-binding</keyword>
<sequence length="231" mass="25039">MAKATEQTSTTIDSEGSWRDRALERSLATAKAKAVSRSDRFIATAMEILEETGRSDFTVQELVDRSRTSLRSFYQYFSGKDELLLALLEESIAQSVAAWRERVDGQDTLTALKTVVTSIYGGAKDGAGVTGASGLNRGLAPYHVGLADSHHADYQRAVAPMARLIHELINRGVEEGVIRTDLPADKLTAVFIQAVIGAALFTALSNTEADRKADADAMWEFCRLGLVGAEK</sequence>
<reference evidence="6 7" key="1">
    <citation type="submission" date="2020-07" db="EMBL/GenBank/DDBJ databases">
        <title>Sequencing the genomes of 1000 actinobacteria strains.</title>
        <authorList>
            <person name="Klenk H.-P."/>
        </authorList>
    </citation>
    <scope>NUCLEOTIDE SEQUENCE [LARGE SCALE GENOMIC DNA]</scope>
    <source>
        <strain evidence="6 7">DSM 21349</strain>
    </source>
</reference>
<dbReference type="EMBL" id="JACGXA010000001">
    <property type="protein sequence ID" value="MBA8804955.1"/>
    <property type="molecule type" value="Genomic_DNA"/>
</dbReference>
<dbReference type="SUPFAM" id="SSF48498">
    <property type="entry name" value="Tetracyclin repressor-like, C-terminal domain"/>
    <property type="match status" value="1"/>
</dbReference>
<dbReference type="Pfam" id="PF00440">
    <property type="entry name" value="TetR_N"/>
    <property type="match status" value="1"/>
</dbReference>
<dbReference type="GO" id="GO:0003700">
    <property type="term" value="F:DNA-binding transcription factor activity"/>
    <property type="evidence" value="ECO:0007669"/>
    <property type="project" value="TreeGrafter"/>
</dbReference>
<evidence type="ECO:0000313" key="6">
    <source>
        <dbReference type="EMBL" id="MBA8804955.1"/>
    </source>
</evidence>
<feature type="DNA-binding region" description="H-T-H motif" evidence="4">
    <location>
        <begin position="58"/>
        <end position="77"/>
    </location>
</feature>
<dbReference type="InterPro" id="IPR050109">
    <property type="entry name" value="HTH-type_TetR-like_transc_reg"/>
</dbReference>
<name>A0A7W3J273_9ACTN</name>
<feature type="domain" description="HTH tetR-type" evidence="5">
    <location>
        <begin position="35"/>
        <end position="95"/>
    </location>
</feature>
<evidence type="ECO:0000256" key="1">
    <source>
        <dbReference type="ARBA" id="ARBA00023015"/>
    </source>
</evidence>
<proteinExistence type="predicted"/>
<gene>
    <name evidence="6" type="ORF">FB382_003246</name>
</gene>